<dbReference type="EMBL" id="JANPWB010000015">
    <property type="protein sequence ID" value="KAJ1087865.1"/>
    <property type="molecule type" value="Genomic_DNA"/>
</dbReference>
<dbReference type="Proteomes" id="UP001066276">
    <property type="component" value="Chromosome 11"/>
</dbReference>
<dbReference type="AlphaFoldDB" id="A0AAV7LBK1"/>
<feature type="region of interest" description="Disordered" evidence="1">
    <location>
        <begin position="1"/>
        <end position="31"/>
    </location>
</feature>
<organism evidence="2 3">
    <name type="scientific">Pleurodeles waltl</name>
    <name type="common">Iberian ribbed newt</name>
    <dbReference type="NCBI Taxonomy" id="8319"/>
    <lineage>
        <taxon>Eukaryota</taxon>
        <taxon>Metazoa</taxon>
        <taxon>Chordata</taxon>
        <taxon>Craniata</taxon>
        <taxon>Vertebrata</taxon>
        <taxon>Euteleostomi</taxon>
        <taxon>Amphibia</taxon>
        <taxon>Batrachia</taxon>
        <taxon>Caudata</taxon>
        <taxon>Salamandroidea</taxon>
        <taxon>Salamandridae</taxon>
        <taxon>Pleurodelinae</taxon>
        <taxon>Pleurodeles</taxon>
    </lineage>
</organism>
<comment type="caution">
    <text evidence="2">The sequence shown here is derived from an EMBL/GenBank/DDBJ whole genome shotgun (WGS) entry which is preliminary data.</text>
</comment>
<name>A0AAV7LBK1_PLEWA</name>
<evidence type="ECO:0000313" key="3">
    <source>
        <dbReference type="Proteomes" id="UP001066276"/>
    </source>
</evidence>
<sequence length="113" mass="12580">MLEEAREPEKDRDDKKAEGTDAKEDKEREYKEAVEQEDEWFKAECWDYGRDVKTLLDTAHESCSHGVCSSGRKGGLDGHLLRAGRLPKTGVDGGDRALTDGEAAAKQNIEVRS</sequence>
<protein>
    <submittedName>
        <fullName evidence="2">Uncharacterized protein</fullName>
    </submittedName>
</protein>
<feature type="region of interest" description="Disordered" evidence="1">
    <location>
        <begin position="87"/>
        <end position="113"/>
    </location>
</feature>
<reference evidence="2" key="1">
    <citation type="journal article" date="2022" name="bioRxiv">
        <title>Sequencing and chromosome-scale assembly of the giantPleurodeles waltlgenome.</title>
        <authorList>
            <person name="Brown T."/>
            <person name="Elewa A."/>
            <person name="Iarovenko S."/>
            <person name="Subramanian E."/>
            <person name="Araus A.J."/>
            <person name="Petzold A."/>
            <person name="Susuki M."/>
            <person name="Suzuki K.-i.T."/>
            <person name="Hayashi T."/>
            <person name="Toyoda A."/>
            <person name="Oliveira C."/>
            <person name="Osipova E."/>
            <person name="Leigh N.D."/>
            <person name="Simon A."/>
            <person name="Yun M.H."/>
        </authorList>
    </citation>
    <scope>NUCLEOTIDE SEQUENCE</scope>
    <source>
        <strain evidence="2">20211129_DDA</strain>
        <tissue evidence="2">Liver</tissue>
    </source>
</reference>
<proteinExistence type="predicted"/>
<gene>
    <name evidence="2" type="ORF">NDU88_001027</name>
</gene>
<evidence type="ECO:0000313" key="2">
    <source>
        <dbReference type="EMBL" id="KAJ1087865.1"/>
    </source>
</evidence>
<evidence type="ECO:0000256" key="1">
    <source>
        <dbReference type="SAM" id="MobiDB-lite"/>
    </source>
</evidence>
<keyword evidence="3" id="KW-1185">Reference proteome</keyword>
<accession>A0AAV7LBK1</accession>